<keyword evidence="9" id="KW-0325">Glycoprotein</keyword>
<dbReference type="GO" id="GO:0006685">
    <property type="term" value="P:sphingomyelin catabolic process"/>
    <property type="evidence" value="ECO:0007669"/>
    <property type="project" value="UniProtKB-UniRule"/>
</dbReference>
<dbReference type="GO" id="GO:0005615">
    <property type="term" value="C:extracellular space"/>
    <property type="evidence" value="ECO:0007669"/>
    <property type="project" value="TreeGrafter"/>
</dbReference>
<dbReference type="InterPro" id="IPR008139">
    <property type="entry name" value="SaposinB_dom"/>
</dbReference>
<dbReference type="EC" id="3.1.4.12" evidence="12"/>
<evidence type="ECO:0000256" key="4">
    <source>
        <dbReference type="ARBA" id="ARBA00022723"/>
    </source>
</evidence>
<keyword evidence="5 15" id="KW-0732">Signal</keyword>
<feature type="disulfide bond" evidence="14">
    <location>
        <begin position="37"/>
        <end position="48"/>
    </location>
</feature>
<evidence type="ECO:0000313" key="17">
    <source>
        <dbReference type="Ensembl" id="ENSTNIP00000012850.1"/>
    </source>
</evidence>
<feature type="binding site" evidence="13">
    <location>
        <position position="231"/>
    </location>
    <ligand>
        <name>Zn(2+)</name>
        <dbReference type="ChEBI" id="CHEBI:29105"/>
        <label>2</label>
    </ligand>
</feature>
<reference evidence="17" key="3">
    <citation type="submission" date="2025-09" db="UniProtKB">
        <authorList>
            <consortium name="Ensembl"/>
        </authorList>
    </citation>
    <scope>IDENTIFICATION</scope>
</reference>
<dbReference type="GO" id="GO:0046513">
    <property type="term" value="P:ceramide biosynthetic process"/>
    <property type="evidence" value="ECO:0007669"/>
    <property type="project" value="UniProtKB-ARBA"/>
</dbReference>
<keyword evidence="7 13" id="KW-0862">Zinc</keyword>
<dbReference type="STRING" id="99883.ENSTNIP00000012850"/>
<comment type="cofactor">
    <cofactor evidence="13">
        <name>Zn(2+)</name>
        <dbReference type="ChEBI" id="CHEBI:29105"/>
    </cofactor>
    <text evidence="13">Binds 2 Zn(2+) ions per subunit.</text>
</comment>
<keyword evidence="10 12" id="KW-0326">Glycosidase</keyword>
<keyword evidence="8 14" id="KW-1015">Disulfide bond</keyword>
<dbReference type="InterPro" id="IPR029052">
    <property type="entry name" value="Metallo-depent_PP-like"/>
</dbReference>
<dbReference type="PANTHER" id="PTHR10340">
    <property type="entry name" value="SPHINGOMYELIN PHOSPHODIESTERASE"/>
    <property type="match status" value="1"/>
</dbReference>
<feature type="disulfide bond" evidence="14">
    <location>
        <begin position="144"/>
        <end position="167"/>
    </location>
</feature>
<keyword evidence="6 12" id="KW-0378">Hydrolase</keyword>
<feature type="disulfide bond" evidence="14">
    <location>
        <begin position="138"/>
        <end position="143"/>
    </location>
</feature>
<feature type="disulfide bond" evidence="14">
    <location>
        <begin position="6"/>
        <end position="82"/>
    </location>
</feature>
<keyword evidence="18" id="KW-1185">Reference proteome</keyword>
<evidence type="ECO:0000256" key="11">
    <source>
        <dbReference type="ARBA" id="ARBA00047268"/>
    </source>
</evidence>
<comment type="subcellular location">
    <subcellularLocation>
        <location evidence="1">Secreted</location>
    </subcellularLocation>
</comment>
<dbReference type="Gene3D" id="3.60.21.10">
    <property type="match status" value="1"/>
</dbReference>
<evidence type="ECO:0000256" key="13">
    <source>
        <dbReference type="PIRSR" id="PIRSR000948-1"/>
    </source>
</evidence>
<dbReference type="GO" id="GO:0016798">
    <property type="term" value="F:hydrolase activity, acting on glycosyl bonds"/>
    <property type="evidence" value="ECO:0007669"/>
    <property type="project" value="UniProtKB-KW"/>
</dbReference>
<evidence type="ECO:0000256" key="12">
    <source>
        <dbReference type="PIRNR" id="PIRNR000948"/>
    </source>
</evidence>
<evidence type="ECO:0000256" key="1">
    <source>
        <dbReference type="ARBA" id="ARBA00004613"/>
    </source>
</evidence>
<dbReference type="InterPro" id="IPR041805">
    <property type="entry name" value="ASMase/PPN1_MPP"/>
</dbReference>
<feature type="binding site" evidence="13">
    <location>
        <position position="125"/>
    </location>
    <ligand>
        <name>Zn(2+)</name>
        <dbReference type="ChEBI" id="CHEBI:29105"/>
        <label>1</label>
    </ligand>
</feature>
<comment type="catalytic activity">
    <reaction evidence="11">
        <text>a sphingomyelin + H2O = phosphocholine + an N-acylsphing-4-enine + H(+)</text>
        <dbReference type="Rhea" id="RHEA:19253"/>
        <dbReference type="ChEBI" id="CHEBI:15377"/>
        <dbReference type="ChEBI" id="CHEBI:15378"/>
        <dbReference type="ChEBI" id="CHEBI:17636"/>
        <dbReference type="ChEBI" id="CHEBI:52639"/>
        <dbReference type="ChEBI" id="CHEBI:295975"/>
        <dbReference type="EC" id="3.1.4.12"/>
    </reaction>
    <physiologicalReaction direction="left-to-right" evidence="11">
        <dbReference type="Rhea" id="RHEA:19254"/>
    </physiologicalReaction>
</comment>
<dbReference type="AlphaFoldDB" id="H3CX65"/>
<dbReference type="Ensembl" id="ENSTNIT00000013042.1">
    <property type="protein sequence ID" value="ENSTNIP00000012850.1"/>
    <property type="gene ID" value="ENSTNIG00000009957.1"/>
</dbReference>
<dbReference type="InterPro" id="IPR011160">
    <property type="entry name" value="Sphingomy_PDE"/>
</dbReference>
<evidence type="ECO:0000256" key="9">
    <source>
        <dbReference type="ARBA" id="ARBA00023180"/>
    </source>
</evidence>
<dbReference type="GeneTree" id="ENSGT00950000183182"/>
<dbReference type="InterPro" id="IPR045473">
    <property type="entry name" value="ASM_C"/>
</dbReference>
<dbReference type="PIRSF" id="PIRSF000948">
    <property type="entry name" value="Sphingomy_PDE"/>
    <property type="match status" value="1"/>
</dbReference>
<evidence type="ECO:0000256" key="8">
    <source>
        <dbReference type="ARBA" id="ARBA00023157"/>
    </source>
</evidence>
<dbReference type="GO" id="GO:0016020">
    <property type="term" value="C:membrane"/>
    <property type="evidence" value="ECO:0007669"/>
    <property type="project" value="GOC"/>
</dbReference>
<feature type="disulfide bond" evidence="14">
    <location>
        <begin position="502"/>
        <end position="506"/>
    </location>
</feature>
<keyword evidence="4 13" id="KW-0479">Metal-binding</keyword>
<dbReference type="InterPro" id="IPR004843">
    <property type="entry name" value="Calcineurin-like_PHP"/>
</dbReference>
<dbReference type="CDD" id="cd00842">
    <property type="entry name" value="MPP_ASMase"/>
    <property type="match status" value="1"/>
</dbReference>
<feature type="binding site" evidence="13">
    <location>
        <position position="123"/>
    </location>
    <ligand>
        <name>Zn(2+)</name>
        <dbReference type="ChEBI" id="CHEBI:29105"/>
        <label>1</label>
    </ligand>
</feature>
<feature type="binding site" evidence="13">
    <location>
        <position position="372"/>
    </location>
    <ligand>
        <name>Zn(2+)</name>
        <dbReference type="ChEBI" id="CHEBI:29105"/>
        <label>1</label>
    </ligand>
</feature>
<evidence type="ECO:0000256" key="5">
    <source>
        <dbReference type="ARBA" id="ARBA00022729"/>
    </source>
</evidence>
<dbReference type="SUPFAM" id="SSF56300">
    <property type="entry name" value="Metallo-dependent phosphatases"/>
    <property type="match status" value="1"/>
</dbReference>
<feature type="binding site" evidence="13">
    <location>
        <position position="189"/>
    </location>
    <ligand>
        <name>Zn(2+)</name>
        <dbReference type="ChEBI" id="CHEBI:29105"/>
        <label>1</label>
    </ligand>
</feature>
<comment type="function">
    <text evidence="12">Converts sphingomyelin to ceramide.</text>
</comment>
<reference evidence="18" key="1">
    <citation type="journal article" date="2004" name="Nature">
        <title>Genome duplication in the teleost fish Tetraodon nigroviridis reveals the early vertebrate proto-karyotype.</title>
        <authorList>
            <person name="Jaillon O."/>
            <person name="Aury J.-M."/>
            <person name="Brunet F."/>
            <person name="Petit J.-L."/>
            <person name="Stange-Thomann N."/>
            <person name="Mauceli E."/>
            <person name="Bouneau L."/>
            <person name="Fischer C."/>
            <person name="Ozouf-Costaz C."/>
            <person name="Bernot A."/>
            <person name="Nicaud S."/>
            <person name="Jaffe D."/>
            <person name="Fisher S."/>
            <person name="Lutfalla G."/>
            <person name="Dossat C."/>
            <person name="Segurens B."/>
            <person name="Dasilva C."/>
            <person name="Salanoubat M."/>
            <person name="Levy M."/>
            <person name="Boudet N."/>
            <person name="Castellano S."/>
            <person name="Anthouard V."/>
            <person name="Jubin C."/>
            <person name="Castelli V."/>
            <person name="Katinka M."/>
            <person name="Vacherie B."/>
            <person name="Biemont C."/>
            <person name="Skalli Z."/>
            <person name="Cattolico L."/>
            <person name="Poulain J."/>
            <person name="De Berardinis V."/>
            <person name="Cruaud C."/>
            <person name="Duprat S."/>
            <person name="Brottier P."/>
            <person name="Coutanceau J.-P."/>
            <person name="Gouzy J."/>
            <person name="Parra G."/>
            <person name="Lardier G."/>
            <person name="Chapple C."/>
            <person name="McKernan K.J."/>
            <person name="McEwan P."/>
            <person name="Bosak S."/>
            <person name="Kellis M."/>
            <person name="Volff J.-N."/>
            <person name="Guigo R."/>
            <person name="Zody M.C."/>
            <person name="Mesirov J."/>
            <person name="Lindblad-Toh K."/>
            <person name="Birren B."/>
            <person name="Nusbaum C."/>
            <person name="Kahn D."/>
            <person name="Robinson-Rechavi M."/>
            <person name="Laudet V."/>
            <person name="Schachter V."/>
            <person name="Quetier F."/>
            <person name="Saurin W."/>
            <person name="Scarpelli C."/>
            <person name="Wincker P."/>
            <person name="Lander E.S."/>
            <person name="Weissenbach J."/>
            <person name="Roest Crollius H."/>
        </authorList>
    </citation>
    <scope>NUCLEOTIDE SEQUENCE [LARGE SCALE GENOMIC DNA]</scope>
</reference>
<feature type="signal peptide" evidence="15">
    <location>
        <begin position="1"/>
        <end position="24"/>
    </location>
</feature>
<reference evidence="17" key="2">
    <citation type="submission" date="2025-08" db="UniProtKB">
        <authorList>
            <consortium name="Ensembl"/>
        </authorList>
    </citation>
    <scope>IDENTIFICATION</scope>
</reference>
<accession>H3CX65</accession>
<dbReference type="InParanoid" id="H3CX65"/>
<protein>
    <recommendedName>
        <fullName evidence="12">Sphingomyelin phosphodiesterase</fullName>
        <ecNumber evidence="12">3.1.4.12</ecNumber>
    </recommendedName>
</protein>
<evidence type="ECO:0000313" key="18">
    <source>
        <dbReference type="Proteomes" id="UP000007303"/>
    </source>
</evidence>
<dbReference type="SMART" id="SM00741">
    <property type="entry name" value="SapB"/>
    <property type="match status" value="1"/>
</dbReference>
<dbReference type="GO" id="GO:0061750">
    <property type="term" value="F:acid sphingomyelin phosphodiesterase activity"/>
    <property type="evidence" value="ECO:0007669"/>
    <property type="project" value="TreeGrafter"/>
</dbReference>
<feature type="binding site" evidence="13">
    <location>
        <position position="189"/>
    </location>
    <ligand>
        <name>Zn(2+)</name>
        <dbReference type="ChEBI" id="CHEBI:29105"/>
        <label>2</label>
    </ligand>
</feature>
<feature type="chain" id="PRO_5003581317" description="Sphingomyelin phosphodiesterase" evidence="15">
    <location>
        <begin position="25"/>
        <end position="544"/>
    </location>
</feature>
<feature type="binding site" evidence="13">
    <location>
        <position position="370"/>
    </location>
    <ligand>
        <name>Zn(2+)</name>
        <dbReference type="ChEBI" id="CHEBI:29105"/>
        <label>2</label>
    </ligand>
</feature>
<dbReference type="SUPFAM" id="SSF47862">
    <property type="entry name" value="Saposin"/>
    <property type="match status" value="1"/>
</dbReference>
<dbReference type="Pfam" id="PF00149">
    <property type="entry name" value="Metallophos"/>
    <property type="match status" value="1"/>
</dbReference>
<evidence type="ECO:0000256" key="6">
    <source>
        <dbReference type="ARBA" id="ARBA00022801"/>
    </source>
</evidence>
<feature type="domain" description="Saposin B-type" evidence="16">
    <location>
        <begin position="2"/>
        <end position="86"/>
    </location>
</feature>
<evidence type="ECO:0000256" key="3">
    <source>
        <dbReference type="ARBA" id="ARBA00022525"/>
    </source>
</evidence>
<dbReference type="InterPro" id="IPR011001">
    <property type="entry name" value="Saposin-like"/>
</dbReference>
<comment type="similarity">
    <text evidence="2 12">Belongs to the acid sphingomyelinase family.</text>
</comment>
<dbReference type="HOGENOM" id="CLU_014743_3_1_1"/>
<dbReference type="GO" id="GO:0005764">
    <property type="term" value="C:lysosome"/>
    <property type="evidence" value="ECO:0007669"/>
    <property type="project" value="TreeGrafter"/>
</dbReference>
<evidence type="ECO:0000256" key="14">
    <source>
        <dbReference type="PIRSR" id="PIRSR000948-2"/>
    </source>
</evidence>
<keyword evidence="3" id="KW-0964">Secreted</keyword>
<dbReference type="PROSITE" id="PS50015">
    <property type="entry name" value="SAP_B"/>
    <property type="match status" value="1"/>
</dbReference>
<evidence type="ECO:0000259" key="16">
    <source>
        <dbReference type="PROSITE" id="PS50015"/>
    </source>
</evidence>
<dbReference type="OMA" id="VWSQTRK"/>
<dbReference type="Pfam" id="PF19272">
    <property type="entry name" value="ASMase_C"/>
    <property type="match status" value="1"/>
</dbReference>
<feature type="disulfide bond" evidence="14">
    <location>
        <begin position="9"/>
        <end position="74"/>
    </location>
</feature>
<dbReference type="GO" id="GO:0046872">
    <property type="term" value="F:metal ion binding"/>
    <property type="evidence" value="ECO:0007669"/>
    <property type="project" value="UniProtKB-KW"/>
</dbReference>
<proteinExistence type="inferred from homology"/>
<evidence type="ECO:0000256" key="7">
    <source>
        <dbReference type="ARBA" id="ARBA00022833"/>
    </source>
</evidence>
<dbReference type="FunFam" id="3.60.21.10:FF:000090">
    <property type="entry name" value="Sphingomyelin phosphodiesterase"/>
    <property type="match status" value="1"/>
</dbReference>
<name>H3CX65_TETNG</name>
<sequence length="544" mass="61279">WRNVTCSTCKVLFVIVDAALLSDANEERVARTAGEACIRLHLADEKVCRSITELFRKDFLQALRQSVLSPGQACALLLGPSCGKVDIYAPWNVTLPRIPKPPVTPPSPPTPGSPQSRVLFLTDIHWDQDYTAGAAAECKEPLCCRKDSGLPLEACGMAGYWGTYSKCDLPLRDRLLSLDPGTGVYWTGDNTSSIYVWASFQLIAVAVMRLIRNPCAGHLGPDVKVYPAVGNHESTPVNSFPPPFIHGNRSSSWLYDTMAEEWSPWLSEPAVKTLRRGGFYTMEVQPGLRVVSLNMNFCARENFWLLVNSTDPADQLQWLVHVLQESENKGEKVHIIGHIPPGLCLSSWSWNYYHIVNRYESTITGQFFGHTHKDEFEMFYDETDKTRPLGVAFIAPSVTTYVDLNPGYRVYYVDGNYKGSSRHVLDHETYILNLTEVNHSPESGKPVQDPKWGLLYRAREAYQLPSLFPADFDALLQTFVKDDRFFQKFWYFNHKGHVSEPCKEACKTSEICLLRSGLQDDLGKCTRHEGVVGRLMRAARTILC</sequence>
<dbReference type="Gene3D" id="1.10.225.10">
    <property type="entry name" value="Saposin-like"/>
    <property type="match status" value="1"/>
</dbReference>
<evidence type="ECO:0000256" key="2">
    <source>
        <dbReference type="ARBA" id="ARBA00008234"/>
    </source>
</evidence>
<feature type="binding site" evidence="13">
    <location>
        <position position="338"/>
    </location>
    <ligand>
        <name>Zn(2+)</name>
        <dbReference type="ChEBI" id="CHEBI:29105"/>
        <label>2</label>
    </ligand>
</feature>
<dbReference type="Proteomes" id="UP000007303">
    <property type="component" value="Unassembled WGS sequence"/>
</dbReference>
<evidence type="ECO:0000256" key="15">
    <source>
        <dbReference type="SAM" id="SignalP"/>
    </source>
</evidence>
<evidence type="ECO:0000256" key="10">
    <source>
        <dbReference type="ARBA" id="ARBA00023295"/>
    </source>
</evidence>
<feature type="disulfide bond" evidence="14">
    <location>
        <begin position="298"/>
        <end position="344"/>
    </location>
</feature>
<dbReference type="PANTHER" id="PTHR10340:SF34">
    <property type="entry name" value="SPHINGOMYELIN PHOSPHODIESTERASE"/>
    <property type="match status" value="1"/>
</dbReference>
<organism evidence="17 18">
    <name type="scientific">Tetraodon nigroviridis</name>
    <name type="common">Spotted green pufferfish</name>
    <name type="synonym">Chelonodon nigroviridis</name>
    <dbReference type="NCBI Taxonomy" id="99883"/>
    <lineage>
        <taxon>Eukaryota</taxon>
        <taxon>Metazoa</taxon>
        <taxon>Chordata</taxon>
        <taxon>Craniata</taxon>
        <taxon>Vertebrata</taxon>
        <taxon>Euteleostomi</taxon>
        <taxon>Actinopterygii</taxon>
        <taxon>Neopterygii</taxon>
        <taxon>Teleostei</taxon>
        <taxon>Neoteleostei</taxon>
        <taxon>Acanthomorphata</taxon>
        <taxon>Eupercaria</taxon>
        <taxon>Tetraodontiformes</taxon>
        <taxon>Tetradontoidea</taxon>
        <taxon>Tetraodontidae</taxon>
        <taxon>Tetraodon</taxon>
    </lineage>
</organism>